<dbReference type="PROSITE" id="PS50198">
    <property type="entry name" value="PPIC_PPIASE_2"/>
    <property type="match status" value="1"/>
</dbReference>
<dbReference type="AlphaFoldDB" id="B4D7T3"/>
<evidence type="ECO:0000256" key="1">
    <source>
        <dbReference type="PROSITE-ProRule" id="PRU00278"/>
    </source>
</evidence>
<feature type="domain" description="PpiC" evidence="3">
    <location>
        <begin position="1"/>
        <end position="68"/>
    </location>
</feature>
<dbReference type="PANTHER" id="PTHR47245:SF2">
    <property type="entry name" value="PEPTIDYL-PROLYL CIS-TRANS ISOMERASE HP_0175-RELATED"/>
    <property type="match status" value="1"/>
</dbReference>
<reference evidence="4 5" key="1">
    <citation type="journal article" date="2011" name="J. Bacteriol.">
        <title>Genome sequence of Chthoniobacter flavus Ellin428, an aerobic heterotrophic soil bacterium.</title>
        <authorList>
            <person name="Kant R."/>
            <person name="van Passel M.W."/>
            <person name="Palva A."/>
            <person name="Lucas S."/>
            <person name="Lapidus A."/>
            <person name="Glavina Del Rio T."/>
            <person name="Dalin E."/>
            <person name="Tice H."/>
            <person name="Bruce D."/>
            <person name="Goodwin L."/>
            <person name="Pitluck S."/>
            <person name="Larimer F.W."/>
            <person name="Land M.L."/>
            <person name="Hauser L."/>
            <person name="Sangwan P."/>
            <person name="de Vos W.M."/>
            <person name="Janssen P.H."/>
            <person name="Smidt H."/>
        </authorList>
    </citation>
    <scope>NUCLEOTIDE SEQUENCE [LARGE SCALE GENOMIC DNA]</scope>
    <source>
        <strain evidence="4 5">Ellin428</strain>
    </source>
</reference>
<protein>
    <submittedName>
        <fullName evidence="4">PpiC-type peptidyl-prolyl cis-trans isomerase</fullName>
    </submittedName>
</protein>
<evidence type="ECO:0000259" key="3">
    <source>
        <dbReference type="PROSITE" id="PS50198"/>
    </source>
</evidence>
<keyword evidence="5" id="KW-1185">Reference proteome</keyword>
<keyword evidence="1" id="KW-0697">Rotamase</keyword>
<dbReference type="Proteomes" id="UP000005824">
    <property type="component" value="Unassembled WGS sequence"/>
</dbReference>
<dbReference type="InterPro" id="IPR000297">
    <property type="entry name" value="PPIase_PpiC"/>
</dbReference>
<evidence type="ECO:0000313" key="5">
    <source>
        <dbReference type="Proteomes" id="UP000005824"/>
    </source>
</evidence>
<dbReference type="FunCoup" id="B4D7T3">
    <property type="interactions" value="261"/>
</dbReference>
<keyword evidence="1 4" id="KW-0413">Isomerase</keyword>
<accession>B4D7T3</accession>
<dbReference type="PANTHER" id="PTHR47245">
    <property type="entry name" value="PEPTIDYLPROLYL ISOMERASE"/>
    <property type="match status" value="1"/>
</dbReference>
<dbReference type="InterPro" id="IPR050245">
    <property type="entry name" value="PrsA_foldase"/>
</dbReference>
<dbReference type="STRING" id="497964.CfE428DRAFT_4973"/>
<dbReference type="RefSeq" id="WP_006982294.1">
    <property type="nucleotide sequence ID" value="NZ_ABVL01000019.1"/>
</dbReference>
<feature type="compositionally biased region" description="Low complexity" evidence="2">
    <location>
        <begin position="119"/>
        <end position="136"/>
    </location>
</feature>
<gene>
    <name evidence="4" type="ORF">CfE428DRAFT_4973</name>
</gene>
<feature type="region of interest" description="Disordered" evidence="2">
    <location>
        <begin position="115"/>
        <end position="136"/>
    </location>
</feature>
<dbReference type="GO" id="GO:0003755">
    <property type="term" value="F:peptidyl-prolyl cis-trans isomerase activity"/>
    <property type="evidence" value="ECO:0007669"/>
    <property type="project" value="UniProtKB-KW"/>
</dbReference>
<sequence>MKKGEDFGKLAQEISEDPSAKENKGDLDFFRKEAMVPEFSNAAFGMKKGEISDPVRSDFGFHVIKVTDRKDAETVTLEKAKPQLLAFLKNQKKQAAVEEVIKGVREKAEVKINLPEPPAAAAAPAPAPGAITAPAK</sequence>
<organism evidence="4 5">
    <name type="scientific">Chthoniobacter flavus Ellin428</name>
    <dbReference type="NCBI Taxonomy" id="497964"/>
    <lineage>
        <taxon>Bacteria</taxon>
        <taxon>Pseudomonadati</taxon>
        <taxon>Verrucomicrobiota</taxon>
        <taxon>Spartobacteria</taxon>
        <taxon>Chthoniobacterales</taxon>
        <taxon>Chthoniobacteraceae</taxon>
        <taxon>Chthoniobacter</taxon>
    </lineage>
</organism>
<proteinExistence type="predicted"/>
<evidence type="ECO:0000256" key="2">
    <source>
        <dbReference type="SAM" id="MobiDB-lite"/>
    </source>
</evidence>
<feature type="region of interest" description="Disordered" evidence="2">
    <location>
        <begin position="1"/>
        <end position="24"/>
    </location>
</feature>
<dbReference type="eggNOG" id="COG0760">
    <property type="taxonomic scope" value="Bacteria"/>
</dbReference>
<evidence type="ECO:0000313" key="4">
    <source>
        <dbReference type="EMBL" id="EDY17456.1"/>
    </source>
</evidence>
<dbReference type="EMBL" id="ABVL01000019">
    <property type="protein sequence ID" value="EDY17456.1"/>
    <property type="molecule type" value="Genomic_DNA"/>
</dbReference>
<dbReference type="InParanoid" id="B4D7T3"/>
<name>B4D7T3_9BACT</name>
<comment type="caution">
    <text evidence="4">The sequence shown here is derived from an EMBL/GenBank/DDBJ whole genome shotgun (WGS) entry which is preliminary data.</text>
</comment>
<dbReference type="InterPro" id="IPR046357">
    <property type="entry name" value="PPIase_dom_sf"/>
</dbReference>
<dbReference type="Gene3D" id="3.10.50.40">
    <property type="match status" value="1"/>
</dbReference>
<dbReference type="Pfam" id="PF00639">
    <property type="entry name" value="Rotamase"/>
    <property type="match status" value="1"/>
</dbReference>
<dbReference type="SUPFAM" id="SSF54534">
    <property type="entry name" value="FKBP-like"/>
    <property type="match status" value="1"/>
</dbReference>